<evidence type="ECO:0000256" key="2">
    <source>
        <dbReference type="ARBA" id="ARBA00005680"/>
    </source>
</evidence>
<dbReference type="InterPro" id="IPR035992">
    <property type="entry name" value="Ricin_B-like_lectins"/>
</dbReference>
<evidence type="ECO:0000256" key="4">
    <source>
        <dbReference type="ARBA" id="ARBA00022734"/>
    </source>
</evidence>
<dbReference type="EMBL" id="JAOYFB010000039">
    <property type="protein sequence ID" value="KAK4029676.1"/>
    <property type="molecule type" value="Genomic_DNA"/>
</dbReference>
<keyword evidence="7 10" id="KW-0333">Golgi apparatus</keyword>
<dbReference type="InterPro" id="IPR001173">
    <property type="entry name" value="Glyco_trans_2-like"/>
</dbReference>
<dbReference type="SUPFAM" id="SSF50370">
    <property type="entry name" value="Ricin B-like lectins"/>
    <property type="match status" value="1"/>
</dbReference>
<organism evidence="12 13">
    <name type="scientific">Daphnia magna</name>
    <dbReference type="NCBI Taxonomy" id="35525"/>
    <lineage>
        <taxon>Eukaryota</taxon>
        <taxon>Metazoa</taxon>
        <taxon>Ecdysozoa</taxon>
        <taxon>Arthropoda</taxon>
        <taxon>Crustacea</taxon>
        <taxon>Branchiopoda</taxon>
        <taxon>Diplostraca</taxon>
        <taxon>Cladocera</taxon>
        <taxon>Anomopoda</taxon>
        <taxon>Daphniidae</taxon>
        <taxon>Daphnia</taxon>
    </lineage>
</organism>
<protein>
    <recommendedName>
        <fullName evidence="10">Polypeptide N-acetylgalactosaminyltransferase</fullName>
        <ecNumber evidence="10">2.4.1.-</ecNumber>
    </recommendedName>
    <alternativeName>
        <fullName evidence="10">Protein-UDP acetylgalactosaminyltransferase</fullName>
    </alternativeName>
</protein>
<comment type="pathway">
    <text evidence="10">Protein modification; protein glycosylation.</text>
</comment>
<dbReference type="PROSITE" id="PS50231">
    <property type="entry name" value="RICIN_B_LECTIN"/>
    <property type="match status" value="1"/>
</dbReference>
<evidence type="ECO:0000313" key="12">
    <source>
        <dbReference type="EMBL" id="KAK4029676.1"/>
    </source>
</evidence>
<dbReference type="InterPro" id="IPR029044">
    <property type="entry name" value="Nucleotide-diphossugar_trans"/>
</dbReference>
<dbReference type="SUPFAM" id="SSF53448">
    <property type="entry name" value="Nucleotide-diphospho-sugar transferases"/>
    <property type="match status" value="1"/>
</dbReference>
<dbReference type="Pfam" id="PF00652">
    <property type="entry name" value="Ricin_B_lectin"/>
    <property type="match status" value="1"/>
</dbReference>
<evidence type="ECO:0000256" key="6">
    <source>
        <dbReference type="ARBA" id="ARBA00022989"/>
    </source>
</evidence>
<evidence type="ECO:0000313" key="13">
    <source>
        <dbReference type="Proteomes" id="UP001234178"/>
    </source>
</evidence>
<dbReference type="Gene3D" id="3.90.550.10">
    <property type="entry name" value="Spore Coat Polysaccharide Biosynthesis Protein SpsA, Chain A"/>
    <property type="match status" value="1"/>
</dbReference>
<keyword evidence="10" id="KW-0328">Glycosyltransferase</keyword>
<keyword evidence="6" id="KW-1133">Transmembrane helix</keyword>
<dbReference type="PANTHER" id="PTHR11675:SF43">
    <property type="entry name" value="POLYPEPTIDE N-ACETYLGALACTOSAMINYLTRANSFERASE 1"/>
    <property type="match status" value="1"/>
</dbReference>
<reference evidence="12 13" key="1">
    <citation type="journal article" date="2023" name="Nucleic Acids Res.">
        <title>The hologenome of Daphnia magna reveals possible DNA methylation and microbiome-mediated evolution of the host genome.</title>
        <authorList>
            <person name="Chaturvedi A."/>
            <person name="Li X."/>
            <person name="Dhandapani V."/>
            <person name="Marshall H."/>
            <person name="Kissane S."/>
            <person name="Cuenca-Cambronero M."/>
            <person name="Asole G."/>
            <person name="Calvet F."/>
            <person name="Ruiz-Romero M."/>
            <person name="Marangio P."/>
            <person name="Guigo R."/>
            <person name="Rago D."/>
            <person name="Mirbahai L."/>
            <person name="Eastwood N."/>
            <person name="Colbourne J.K."/>
            <person name="Zhou J."/>
            <person name="Mallon E."/>
            <person name="Orsini L."/>
        </authorList>
    </citation>
    <scope>NUCLEOTIDE SEQUENCE [LARGE SCALE GENOMIC DNA]</scope>
    <source>
        <strain evidence="12">LRV0_1</strain>
    </source>
</reference>
<dbReference type="CDD" id="cd02510">
    <property type="entry name" value="pp-GalNAc-T"/>
    <property type="match status" value="1"/>
</dbReference>
<keyword evidence="4 10" id="KW-0430">Lectin</keyword>
<dbReference type="InterPro" id="IPR000772">
    <property type="entry name" value="Ricin_B_lectin"/>
</dbReference>
<dbReference type="PANTHER" id="PTHR11675">
    <property type="entry name" value="N-ACETYLGALACTOSAMINYLTRANSFERASE"/>
    <property type="match status" value="1"/>
</dbReference>
<dbReference type="SMART" id="SM00458">
    <property type="entry name" value="RICIN"/>
    <property type="match status" value="1"/>
</dbReference>
<keyword evidence="10" id="KW-0808">Transferase</keyword>
<keyword evidence="3" id="KW-0812">Transmembrane</keyword>
<dbReference type="CDD" id="cd23459">
    <property type="entry name" value="beta-trefoil_Ricin_Pgant1-like"/>
    <property type="match status" value="1"/>
</dbReference>
<keyword evidence="13" id="KW-1185">Reference proteome</keyword>
<gene>
    <name evidence="12" type="ORF">OUZ56_022643</name>
</gene>
<evidence type="ECO:0000256" key="10">
    <source>
        <dbReference type="RuleBase" id="RU361242"/>
    </source>
</evidence>
<comment type="subcellular location">
    <subcellularLocation>
        <location evidence="1 10">Golgi apparatus membrane</location>
        <topology evidence="1 10">Single-pass type II membrane protein</topology>
    </subcellularLocation>
</comment>
<evidence type="ECO:0000256" key="1">
    <source>
        <dbReference type="ARBA" id="ARBA00004323"/>
    </source>
</evidence>
<dbReference type="Gene3D" id="2.80.10.50">
    <property type="match status" value="1"/>
</dbReference>
<keyword evidence="10" id="KW-0464">Manganese</keyword>
<evidence type="ECO:0000256" key="3">
    <source>
        <dbReference type="ARBA" id="ARBA00022692"/>
    </source>
</evidence>
<comment type="cofactor">
    <cofactor evidence="10">
        <name>Mn(2+)</name>
        <dbReference type="ChEBI" id="CHEBI:29035"/>
    </cofactor>
</comment>
<name>A0ABR0AX10_9CRUS</name>
<feature type="domain" description="Ricin B lectin" evidence="11">
    <location>
        <begin position="493"/>
        <end position="623"/>
    </location>
</feature>
<keyword evidence="5" id="KW-0735">Signal-anchor</keyword>
<proteinExistence type="inferred from homology"/>
<evidence type="ECO:0000259" key="11">
    <source>
        <dbReference type="SMART" id="SM00458"/>
    </source>
</evidence>
<dbReference type="EC" id="2.4.1.-" evidence="10"/>
<evidence type="ECO:0000256" key="5">
    <source>
        <dbReference type="ARBA" id="ARBA00022968"/>
    </source>
</evidence>
<comment type="caution">
    <text evidence="12">The sequence shown here is derived from an EMBL/GenBank/DDBJ whole genome shotgun (WGS) entry which is preliminary data.</text>
</comment>
<evidence type="ECO:0000256" key="7">
    <source>
        <dbReference type="ARBA" id="ARBA00023034"/>
    </source>
</evidence>
<keyword evidence="9 10" id="KW-1015">Disulfide bond</keyword>
<dbReference type="Pfam" id="PF00535">
    <property type="entry name" value="Glycos_transf_2"/>
    <property type="match status" value="1"/>
</dbReference>
<dbReference type="Proteomes" id="UP001234178">
    <property type="component" value="Unassembled WGS sequence"/>
</dbReference>
<accession>A0ABR0AX10</accession>
<comment type="similarity">
    <text evidence="2 10">Belongs to the glycosyltransferase 2 family. GalNAc-T subfamily.</text>
</comment>
<dbReference type="InterPro" id="IPR045885">
    <property type="entry name" value="GalNAc-T"/>
</dbReference>
<sequence length="628" mass="71931">MLRMLRARRKIWKYPVFLGIFGLIVFGIRQTQHDGSSSTGSHQKFPAEPAINDGGLEKFNEIQKHIIQGLEVTPPKVVVVKQPKIENKQEKEVPPKPIKGPANKYDLEIAADIRKIESDLGADGKAVKLFGSELQEAEEIMKKEAFNLFVSDRISYNRTLPDVRDSLCKDLTYDRILPSASVIIIFTNEAWSPLIRTIWSVINRSPAQHLKEILLIDDFSDRIELQGKLERYIETQLPSKVRLVRLKERQGLIRARLAGAKEATGEVIIFLDSHCEATLGWLEPLLQRIKDDKRAVLVPIIDVIDDKTLEYYHGSPESFQIGSFTWSGHFTWMDIPKREIKRRGSRVAPTNSPTMAGGLFAIDRQYFWDLGSYDEGMDVWGGENLEMSFRIWMCGGSLETIPCSRVGHIFRSFHPYTFPGNKDTHGINTARVVEVWMDEYKELFYMHRGDLKTVDIGDTTSRKKLRKQLKCKNFKWYLDNILPDKFIMTEHSNGYGRVINEAFGKQLCLDNLQHNEDQPYNLGQYPCHAQMAMSQVFALSKRGQLRREESCAEVQDNISAEGPVKMVGCQLDPSEDQKWTLSENGEIIHLQTGKCLDRGNNMGQSDVTVRECNNGPSQIWKFDHFYKQ</sequence>
<evidence type="ECO:0000256" key="8">
    <source>
        <dbReference type="ARBA" id="ARBA00023136"/>
    </source>
</evidence>
<keyword evidence="8" id="KW-0472">Membrane</keyword>
<evidence type="ECO:0000256" key="9">
    <source>
        <dbReference type="ARBA" id="ARBA00023157"/>
    </source>
</evidence>